<dbReference type="InterPro" id="IPR005702">
    <property type="entry name" value="Wzc-like_C"/>
</dbReference>
<dbReference type="InterPro" id="IPR017746">
    <property type="entry name" value="Cellulose_synthase_operon_BcsQ"/>
</dbReference>
<keyword evidence="4" id="KW-1133">Transmembrane helix</keyword>
<evidence type="ECO:0000256" key="2">
    <source>
        <dbReference type="ARBA" id="ARBA00022840"/>
    </source>
</evidence>
<feature type="region of interest" description="Disordered" evidence="3">
    <location>
        <begin position="432"/>
        <end position="463"/>
    </location>
</feature>
<keyword evidence="4" id="KW-0812">Transmembrane</keyword>
<evidence type="ECO:0000256" key="1">
    <source>
        <dbReference type="ARBA" id="ARBA00022741"/>
    </source>
</evidence>
<evidence type="ECO:0000313" key="5">
    <source>
        <dbReference type="EMBL" id="MBM9461445.1"/>
    </source>
</evidence>
<reference evidence="5" key="1">
    <citation type="submission" date="2021-01" db="EMBL/GenBank/DDBJ databases">
        <title>Novel species in genus Nocardioides.</title>
        <authorList>
            <person name="Zhang G."/>
        </authorList>
    </citation>
    <scope>NUCLEOTIDE SEQUENCE</scope>
    <source>
        <strain evidence="5">Zg-536</strain>
    </source>
</reference>
<dbReference type="PANTHER" id="PTHR32309">
    <property type="entry name" value="TYROSINE-PROTEIN KINASE"/>
    <property type="match status" value="1"/>
</dbReference>
<keyword evidence="1" id="KW-0547">Nucleotide-binding</keyword>
<sequence>MDLRDYLLLLLRRWPLFAAVLVAAAGALGLGSLAIDPTYQATSSVYVHAQLVEPTVADREAGDKIVQGRLKSYAEAATSESVLRPVIDRLDLDGDYATLSRTVEAQVASDSRIIAITVRSTDPEQAAAIANGIAKQLPLSAAAMDGETSAVTATIQFSPVQRALVPADPVAPNRKLIGAVALLVGLFLAIAVVVLVETFDTRLRRGDQVAGSGVRLLGGIPRVRGAAAKELIGNRTPVEVAELYRTIGLEVLFSAGSLPLALVVTGVRPGSGATTVAADLATSWSEAGNRVLYVDLDVSGSRLAPLVGVPDTAGLLDVMAGRVDLDMALFYWDEGGFSVLPLGSGQLNAAEMLGGKQMRQLLELLSELFDVVVFDTPPMLHSPVTGMLLRHAPNAVVVAQAGRTRLAEFEQTAAAVRRTGARVLGAVLTRTPRGIDAPHGADRSRGSSRPEREADPAWMSGED</sequence>
<dbReference type="AlphaFoldDB" id="A0A938YBS3"/>
<dbReference type="GO" id="GO:0005886">
    <property type="term" value="C:plasma membrane"/>
    <property type="evidence" value="ECO:0007669"/>
    <property type="project" value="TreeGrafter"/>
</dbReference>
<dbReference type="GO" id="GO:0004713">
    <property type="term" value="F:protein tyrosine kinase activity"/>
    <property type="evidence" value="ECO:0007669"/>
    <property type="project" value="TreeGrafter"/>
</dbReference>
<dbReference type="PANTHER" id="PTHR32309:SF13">
    <property type="entry name" value="FERRIC ENTEROBACTIN TRANSPORT PROTEIN FEPE"/>
    <property type="match status" value="1"/>
</dbReference>
<dbReference type="SUPFAM" id="SSF52540">
    <property type="entry name" value="P-loop containing nucleoside triphosphate hydrolases"/>
    <property type="match status" value="1"/>
</dbReference>
<evidence type="ECO:0000313" key="6">
    <source>
        <dbReference type="Proteomes" id="UP000663791"/>
    </source>
</evidence>
<keyword evidence="2" id="KW-0067">ATP-binding</keyword>
<proteinExistence type="predicted"/>
<dbReference type="RefSeq" id="WP_205292764.1">
    <property type="nucleotide sequence ID" value="NZ_CP074406.1"/>
</dbReference>
<dbReference type="InterPro" id="IPR027417">
    <property type="entry name" value="P-loop_NTPase"/>
</dbReference>
<comment type="caution">
    <text evidence="5">The sequence shown here is derived from an EMBL/GenBank/DDBJ whole genome shotgun (WGS) entry which is preliminary data.</text>
</comment>
<gene>
    <name evidence="5" type="ORF">JK386_16195</name>
</gene>
<evidence type="ECO:0000256" key="4">
    <source>
        <dbReference type="SAM" id="Phobius"/>
    </source>
</evidence>
<accession>A0A938YBS3</accession>
<feature type="transmembrane region" description="Helical" evidence="4">
    <location>
        <begin position="176"/>
        <end position="196"/>
    </location>
</feature>
<organism evidence="5 6">
    <name type="scientific">Nocardioides faecalis</name>
    <dbReference type="NCBI Taxonomy" id="2803858"/>
    <lineage>
        <taxon>Bacteria</taxon>
        <taxon>Bacillati</taxon>
        <taxon>Actinomycetota</taxon>
        <taxon>Actinomycetes</taxon>
        <taxon>Propionibacteriales</taxon>
        <taxon>Nocardioidaceae</taxon>
        <taxon>Nocardioides</taxon>
    </lineage>
</organism>
<name>A0A938YBS3_9ACTN</name>
<feature type="compositionally biased region" description="Basic and acidic residues" evidence="3">
    <location>
        <begin position="439"/>
        <end position="455"/>
    </location>
</feature>
<protein>
    <submittedName>
        <fullName evidence="5">AAA family ATPase</fullName>
    </submittedName>
</protein>
<dbReference type="EMBL" id="JAERTX010000017">
    <property type="protein sequence ID" value="MBM9461445.1"/>
    <property type="molecule type" value="Genomic_DNA"/>
</dbReference>
<dbReference type="Proteomes" id="UP000663791">
    <property type="component" value="Unassembled WGS sequence"/>
</dbReference>
<dbReference type="InterPro" id="IPR050445">
    <property type="entry name" value="Bact_polysacc_biosynth/exp"/>
</dbReference>
<keyword evidence="6" id="KW-1185">Reference proteome</keyword>
<evidence type="ECO:0000256" key="3">
    <source>
        <dbReference type="SAM" id="MobiDB-lite"/>
    </source>
</evidence>
<keyword evidence="4" id="KW-0472">Membrane</keyword>
<dbReference type="CDD" id="cd05387">
    <property type="entry name" value="BY-kinase"/>
    <property type="match status" value="1"/>
</dbReference>
<dbReference type="Gene3D" id="3.40.50.300">
    <property type="entry name" value="P-loop containing nucleotide triphosphate hydrolases"/>
    <property type="match status" value="1"/>
</dbReference>
<dbReference type="Pfam" id="PF06564">
    <property type="entry name" value="CBP_BcsQ"/>
    <property type="match status" value="1"/>
</dbReference>